<proteinExistence type="predicted"/>
<keyword evidence="2" id="KW-1185">Reference proteome</keyword>
<name>A0A0J5S493_9PAST</name>
<evidence type="ECO:0000313" key="1">
    <source>
        <dbReference type="EMBL" id="KMK51607.1"/>
    </source>
</evidence>
<comment type="caution">
    <text evidence="1">The sequence shown here is derived from an EMBL/GenBank/DDBJ whole genome shotgun (WGS) entry which is preliminary data.</text>
</comment>
<accession>A0A0J5S493</accession>
<dbReference type="RefSeq" id="WP_047976762.1">
    <property type="nucleotide sequence ID" value="NZ_JWIZ01000027.1"/>
</dbReference>
<dbReference type="AlphaFoldDB" id="A0A0J5S493"/>
<dbReference type="PATRIC" id="fig|67855.3.peg.934"/>
<organism evidence="1 2">
    <name type="scientific">Muribacter muris</name>
    <dbReference type="NCBI Taxonomy" id="67855"/>
    <lineage>
        <taxon>Bacteria</taxon>
        <taxon>Pseudomonadati</taxon>
        <taxon>Pseudomonadota</taxon>
        <taxon>Gammaproteobacteria</taxon>
        <taxon>Pasteurellales</taxon>
        <taxon>Pasteurellaceae</taxon>
        <taxon>Muribacter</taxon>
    </lineage>
</organism>
<evidence type="ECO:0000313" key="2">
    <source>
        <dbReference type="Proteomes" id="UP000036270"/>
    </source>
</evidence>
<dbReference type="EMBL" id="JWIZ01000027">
    <property type="protein sequence ID" value="KMK51607.1"/>
    <property type="molecule type" value="Genomic_DNA"/>
</dbReference>
<dbReference type="Proteomes" id="UP000036270">
    <property type="component" value="Unassembled WGS sequence"/>
</dbReference>
<gene>
    <name evidence="1" type="ORF">RO21_05345</name>
</gene>
<sequence>MQEIKNRIAVLKRKMLLKEIISLLGLDECRSNIKCVENDKVTLDNLKKIYTFSEKYRVCYFDREKISAGDVLNLAKSINWRIDEIILFVFFKERIQLNIPIDIFLRYKSNIIFSLFNTNDDIIIYSKDFKNGFCFIYDEYQVGFYKW</sequence>
<protein>
    <submittedName>
        <fullName evidence="1">Uncharacterized protein</fullName>
    </submittedName>
</protein>
<reference evidence="1 2" key="1">
    <citation type="submission" date="2014-12" db="EMBL/GenBank/DDBJ databases">
        <title>Reclassification of Actinobacillus muris as Muribacter muris.</title>
        <authorList>
            <person name="Christensen H."/>
            <person name="Nicklas W."/>
            <person name="Bisgaard M."/>
        </authorList>
    </citation>
    <scope>NUCLEOTIDE SEQUENCE [LARGE SCALE GENOMIC DNA]</scope>
    <source>
        <strain evidence="1 2">Ackerman80-443D</strain>
    </source>
</reference>
<dbReference type="STRING" id="67855.RO21_05345"/>